<dbReference type="WBParaSite" id="mrna-Wban_04465">
    <property type="protein sequence ID" value="mrna-Wban_04465"/>
    <property type="gene ID" value="Wban_04465"/>
</dbReference>
<organism evidence="1 2">
    <name type="scientific">Wuchereria bancrofti</name>
    <dbReference type="NCBI Taxonomy" id="6293"/>
    <lineage>
        <taxon>Eukaryota</taxon>
        <taxon>Metazoa</taxon>
        <taxon>Ecdysozoa</taxon>
        <taxon>Nematoda</taxon>
        <taxon>Chromadorea</taxon>
        <taxon>Rhabditida</taxon>
        <taxon>Spirurina</taxon>
        <taxon>Spiruromorpha</taxon>
        <taxon>Filarioidea</taxon>
        <taxon>Onchocercidae</taxon>
        <taxon>Wuchereria</taxon>
    </lineage>
</organism>
<protein>
    <submittedName>
        <fullName evidence="2">Uncharacterized protein</fullName>
    </submittedName>
</protein>
<dbReference type="AlphaFoldDB" id="A0AAF5RV05"/>
<evidence type="ECO:0000313" key="2">
    <source>
        <dbReference type="WBParaSite" id="mrna-Wban_04465"/>
    </source>
</evidence>
<evidence type="ECO:0000313" key="1">
    <source>
        <dbReference type="Proteomes" id="UP000093561"/>
    </source>
</evidence>
<proteinExistence type="predicted"/>
<reference evidence="1" key="2">
    <citation type="journal article" date="2016" name="Mol. Ecol.">
        <title>Population genomics of the filarial nematode parasite Wuchereria bancrofti from mosquitoes.</title>
        <authorList>
            <person name="Small S.T."/>
            <person name="Reimer L.J."/>
            <person name="Tisch D.J."/>
            <person name="King C.L."/>
            <person name="Christensen B.M."/>
            <person name="Siba P.M."/>
            <person name="Kazura J.W."/>
            <person name="Serre D."/>
            <person name="Zimmerman P.A."/>
        </authorList>
    </citation>
    <scope>NUCLEOTIDE SEQUENCE</scope>
    <source>
        <strain evidence="1">pt0022</strain>
    </source>
</reference>
<name>A0AAF5RV05_WUCBA</name>
<accession>A0AAF5RV05</accession>
<dbReference type="Proteomes" id="UP000093561">
    <property type="component" value="Unassembled WGS sequence"/>
</dbReference>
<reference evidence="2" key="3">
    <citation type="submission" date="2024-02" db="UniProtKB">
        <authorList>
            <consortium name="WormBaseParasite"/>
        </authorList>
    </citation>
    <scope>IDENTIFICATION</scope>
    <source>
        <strain evidence="2">pt0022</strain>
    </source>
</reference>
<reference evidence="1" key="1">
    <citation type="submission" date="2015-03" db="EMBL/GenBank/DDBJ databases">
        <title>Wuchereria bancrofti Genome Sequencing Papua New Guinea Strain.</title>
        <authorList>
            <person name="Small S.T."/>
            <person name="Serre D."/>
            <person name="Zimmerman P.A."/>
        </authorList>
    </citation>
    <scope>NUCLEOTIDE SEQUENCE [LARGE SCALE GENOMIC DNA]</scope>
    <source>
        <strain evidence="1">pt0022</strain>
    </source>
</reference>
<sequence>MFLMCTDEEITAMTEFLNEEIASIEIIQLVALNMTKNEQNFVNQMENINNLASLRDFYLNKYNMLRRSYNKIWNKFVNSNLKENIAHFLNALTPNENNQLRAYGILSEEDKLVAFINEKIAATNFTSIDKSEIKHYLKGLFISLLPFLEDGWASSESEMLRFRREGIAASSFLFSIEGNSLQKKKKN</sequence>